<dbReference type="InterPro" id="IPR013324">
    <property type="entry name" value="RNA_pol_sigma_r3/r4-like"/>
</dbReference>
<name>A0A0D0PUK5_KITGR</name>
<dbReference type="InterPro" id="IPR036388">
    <property type="entry name" value="WH-like_DNA-bd_sf"/>
</dbReference>
<evidence type="ECO:0008006" key="4">
    <source>
        <dbReference type="Google" id="ProtNLM"/>
    </source>
</evidence>
<feature type="compositionally biased region" description="Low complexity" evidence="1">
    <location>
        <begin position="159"/>
        <end position="175"/>
    </location>
</feature>
<dbReference type="PATRIC" id="fig|2064.6.peg.5228"/>
<dbReference type="Proteomes" id="UP000032066">
    <property type="component" value="Unassembled WGS sequence"/>
</dbReference>
<dbReference type="STRING" id="2064.TR51_24455"/>
<protein>
    <recommendedName>
        <fullName evidence="4">RNA polymerase sigma factor 70 region 4 type 2 domain-containing protein</fullName>
    </recommendedName>
</protein>
<evidence type="ECO:0000313" key="3">
    <source>
        <dbReference type="Proteomes" id="UP000032066"/>
    </source>
</evidence>
<dbReference type="EMBL" id="JXZB01000004">
    <property type="protein sequence ID" value="KIQ62263.1"/>
    <property type="molecule type" value="Genomic_DNA"/>
</dbReference>
<gene>
    <name evidence="2" type="ORF">TR51_24455</name>
</gene>
<feature type="region of interest" description="Disordered" evidence="1">
    <location>
        <begin position="157"/>
        <end position="275"/>
    </location>
</feature>
<organism evidence="2 3">
    <name type="scientific">Kitasatospora griseola</name>
    <name type="common">Streptomyces griseolosporeus</name>
    <dbReference type="NCBI Taxonomy" id="2064"/>
    <lineage>
        <taxon>Bacteria</taxon>
        <taxon>Bacillati</taxon>
        <taxon>Actinomycetota</taxon>
        <taxon>Actinomycetes</taxon>
        <taxon>Kitasatosporales</taxon>
        <taxon>Streptomycetaceae</taxon>
        <taxon>Kitasatospora</taxon>
    </lineage>
</organism>
<keyword evidence="3" id="KW-1185">Reference proteome</keyword>
<evidence type="ECO:0000313" key="2">
    <source>
        <dbReference type="EMBL" id="KIQ62263.1"/>
    </source>
</evidence>
<proteinExistence type="predicted"/>
<dbReference type="Gene3D" id="1.10.10.10">
    <property type="entry name" value="Winged helix-like DNA-binding domain superfamily/Winged helix DNA-binding domain"/>
    <property type="match status" value="1"/>
</dbReference>
<dbReference type="AlphaFoldDB" id="A0A0D0PUK5"/>
<dbReference type="SUPFAM" id="SSF88659">
    <property type="entry name" value="Sigma3 and sigma4 domains of RNA polymerase sigma factors"/>
    <property type="match status" value="1"/>
</dbReference>
<accession>A0A0D0PUK5</accession>
<evidence type="ECO:0000256" key="1">
    <source>
        <dbReference type="SAM" id="MobiDB-lite"/>
    </source>
</evidence>
<comment type="caution">
    <text evidence="2">The sequence shown here is derived from an EMBL/GenBank/DDBJ whole genome shotgun (WGS) entry which is preliminary data.</text>
</comment>
<reference evidence="2 3" key="1">
    <citation type="submission" date="2015-02" db="EMBL/GenBank/DDBJ databases">
        <title>Draft genome sequence of Kitasatospora griseola MF730-N6, a bafilomycin, terpentecin and satosporin producer.</title>
        <authorList>
            <person name="Arens J.C."/>
            <person name="Haltli B."/>
            <person name="Kerr R.G."/>
        </authorList>
    </citation>
    <scope>NUCLEOTIDE SEQUENCE [LARGE SCALE GENOMIC DNA]</scope>
    <source>
        <strain evidence="2 3">MF730-N6</strain>
    </source>
</reference>
<sequence length="275" mass="29304">MAAAGRRVARASLAATVRHLAAAPVREKAVPGVPGGESGDPAAGVAGTDRMRRLLAQLPERWAHALWPAEAEGLPPGGIGARLGVRRGATAVLVHRVRERLRSACLRACPGSPHRPSYAGHWAAPAGNADCRRRPALLRRVDLGLAGPAGGAHWRCRPRCWGPRRASRGSAAASPGRGGPPGRRAARRRRRGRLHGRRDGPARRPGGVRGERPAVPREGVVRAARPEWDARHRTSATPWSAPRKGLGWAGSTTARRPRETGLEPALTCDDPVRRP</sequence>
<feature type="compositionally biased region" description="Basic residues" evidence="1">
    <location>
        <begin position="184"/>
        <end position="196"/>
    </location>
</feature>